<dbReference type="Gene3D" id="3.30.1490.20">
    <property type="entry name" value="ATP-grasp fold, A domain"/>
    <property type="match status" value="1"/>
</dbReference>
<dbReference type="GO" id="GO:0005524">
    <property type="term" value="F:ATP binding"/>
    <property type="evidence" value="ECO:0007669"/>
    <property type="project" value="UniProtKB-KW"/>
</dbReference>
<dbReference type="Pfam" id="PF13380">
    <property type="entry name" value="CoA_binding_2"/>
    <property type="match status" value="1"/>
</dbReference>
<dbReference type="InterPro" id="IPR013815">
    <property type="entry name" value="ATP_grasp_subdomain_1"/>
</dbReference>
<organism evidence="7 8">
    <name type="scientific">Halorutilus salinus</name>
    <dbReference type="NCBI Taxonomy" id="2487751"/>
    <lineage>
        <taxon>Archaea</taxon>
        <taxon>Methanobacteriati</taxon>
        <taxon>Methanobacteriota</taxon>
        <taxon>Stenosarchaea group</taxon>
        <taxon>Halobacteria</taxon>
        <taxon>Halorutilales</taxon>
        <taxon>Halorutilaceae</taxon>
        <taxon>Halorutilus</taxon>
    </lineage>
</organism>
<dbReference type="FunFam" id="3.30.1490.20:FF:000020">
    <property type="entry name" value="Protein lysine acetyltransferase"/>
    <property type="match status" value="1"/>
</dbReference>
<dbReference type="InterPro" id="IPR036291">
    <property type="entry name" value="NAD(P)-bd_dom_sf"/>
</dbReference>
<dbReference type="Gene3D" id="3.40.50.261">
    <property type="entry name" value="Succinyl-CoA synthetase domains"/>
    <property type="match status" value="2"/>
</dbReference>
<accession>A0A9Q4C476</accession>
<evidence type="ECO:0000256" key="1">
    <source>
        <dbReference type="ARBA" id="ARBA00001619"/>
    </source>
</evidence>
<dbReference type="InterPro" id="IPR003781">
    <property type="entry name" value="CoA-bd"/>
</dbReference>
<dbReference type="EC" id="6.2.1.13" evidence="2"/>
<dbReference type="InterPro" id="IPR051538">
    <property type="entry name" value="Acyl-CoA_Synth/Transferase"/>
</dbReference>
<dbReference type="SUPFAM" id="SSF51735">
    <property type="entry name" value="NAD(P)-binding Rossmann-fold domains"/>
    <property type="match status" value="1"/>
</dbReference>
<dbReference type="PANTHER" id="PTHR43334">
    <property type="entry name" value="ACETATE--COA LIGASE [ADP-FORMING]"/>
    <property type="match status" value="1"/>
</dbReference>
<evidence type="ECO:0000313" key="8">
    <source>
        <dbReference type="Proteomes" id="UP001149411"/>
    </source>
</evidence>
<dbReference type="Pfam" id="PF19045">
    <property type="entry name" value="Ligase_CoA_2"/>
    <property type="match status" value="1"/>
</dbReference>
<dbReference type="PANTHER" id="PTHR43334:SF1">
    <property type="entry name" value="3-HYDROXYPROPIONATE--COA LIGASE [ADP-FORMING]"/>
    <property type="match status" value="1"/>
</dbReference>
<dbReference type="Proteomes" id="UP001149411">
    <property type="component" value="Unassembled WGS sequence"/>
</dbReference>
<proteinExistence type="predicted"/>
<comment type="caution">
    <text evidence="7">The sequence shown here is derived from an EMBL/GenBank/DDBJ whole genome shotgun (WGS) entry which is preliminary data.</text>
</comment>
<dbReference type="Gene3D" id="3.30.470.20">
    <property type="entry name" value="ATP-grasp fold, B domain"/>
    <property type="match status" value="1"/>
</dbReference>
<dbReference type="SMART" id="SM00881">
    <property type="entry name" value="CoA_binding"/>
    <property type="match status" value="1"/>
</dbReference>
<protein>
    <recommendedName>
        <fullName evidence="2">acetate--CoA ligase (ADP-forming)</fullName>
        <ecNumber evidence="2">6.2.1.13</ecNumber>
    </recommendedName>
</protein>
<dbReference type="RefSeq" id="WP_266086640.1">
    <property type="nucleotide sequence ID" value="NZ_RKLV01000004.1"/>
</dbReference>
<keyword evidence="5" id="KW-0067">ATP-binding</keyword>
<evidence type="ECO:0000259" key="6">
    <source>
        <dbReference type="SMART" id="SM00881"/>
    </source>
</evidence>
<dbReference type="EMBL" id="RKLV01000004">
    <property type="protein sequence ID" value="MCX2818801.1"/>
    <property type="molecule type" value="Genomic_DNA"/>
</dbReference>
<name>A0A9Q4C476_9EURY</name>
<dbReference type="SUPFAM" id="SSF52210">
    <property type="entry name" value="Succinyl-CoA synthetase domains"/>
    <property type="match status" value="2"/>
</dbReference>
<dbReference type="InterPro" id="IPR043938">
    <property type="entry name" value="Ligase_CoA_dom"/>
</dbReference>
<dbReference type="Gene3D" id="3.40.50.720">
    <property type="entry name" value="NAD(P)-binding Rossmann-like Domain"/>
    <property type="match status" value="1"/>
</dbReference>
<keyword evidence="3 7" id="KW-0436">Ligase</keyword>
<evidence type="ECO:0000256" key="2">
    <source>
        <dbReference type="ARBA" id="ARBA00012957"/>
    </source>
</evidence>
<dbReference type="Pfam" id="PF13549">
    <property type="entry name" value="ATP-grasp_5"/>
    <property type="match status" value="1"/>
</dbReference>
<evidence type="ECO:0000313" key="7">
    <source>
        <dbReference type="EMBL" id="MCX2818801.1"/>
    </source>
</evidence>
<dbReference type="InterPro" id="IPR016102">
    <property type="entry name" value="Succinyl-CoA_synth-like"/>
</dbReference>
<dbReference type="SUPFAM" id="SSF56059">
    <property type="entry name" value="Glutathione synthetase ATP-binding domain-like"/>
    <property type="match status" value="1"/>
</dbReference>
<evidence type="ECO:0000256" key="5">
    <source>
        <dbReference type="ARBA" id="ARBA00022840"/>
    </source>
</evidence>
<keyword evidence="4" id="KW-0547">Nucleotide-binding</keyword>
<gene>
    <name evidence="7" type="ORF">EGH25_05500</name>
</gene>
<evidence type="ECO:0000256" key="4">
    <source>
        <dbReference type="ARBA" id="ARBA00022741"/>
    </source>
</evidence>
<reference evidence="7" key="1">
    <citation type="submission" date="2022-09" db="EMBL/GenBank/DDBJ databases">
        <title>Haloadaptaus new haloarchaeum isolated from saline soil.</title>
        <authorList>
            <person name="Duran-Viseras A."/>
            <person name="Sanchez-Porro C."/>
            <person name="Ventosa A."/>
        </authorList>
    </citation>
    <scope>NUCLEOTIDE SEQUENCE</scope>
    <source>
        <strain evidence="7">F3-133</strain>
    </source>
</reference>
<sequence length="696" mass="73091">MSRKDLLRLFEPERVAVVGATPREGSVGRGVMENLRSFDGDVVGVNPKHDDVLGFPCYDDIPSVPGSVDLAVVAVPAESAVDVVDSLGERGVKNVVVLTAGFSESGGGGAERETALAEAAERHSVRLVGPNSLGVTSTPSSLNATFGSASPREGNVSFMSQSGAFITAAVDWANDARMGFRHIVSLGNKSVLDETEFAEAWGEDDGTAVIVGYLEGVEDGGRFVRVLRRVTRETPVVLVKSGRTDEGARAVSSHTGTLAGSDRAYETALRKAGVIRADDVEELFDFARALDALSLPEGDGVAVVTNAGGPGVMATDAVGDTSLSLADLTDGTYEALDGALPDAASVYNPVDILGDAPPERFADAVEAVADDPGVSASLVIACPTTTFDFDALAETLVGTDVEIPLVASLMGGEATREARDVLSESDIPTYFDPGRAVRSLEAVADYRRAKRRRTGEVRDFDVNRQKARRILETARDDGRLGVEATPLLEAYGIPTPESDVVGSPNEAVQVAEGIDGDVVMKIVSPDILHKSDIGGVRVGVTQDDVRDVYEDLVSRARSYQPDADVLGVQVQETVGVDDGVETIVGFSRDPQFGSLVVFGLGGVFVEVFEDTSFGIAPVTDTEAREMVDGIDASPLLHGARGSQPVDTEAVVETAERVSALASDFPSILELDINPLVASADGVSAVDLRLTVDKEEL</sequence>
<dbReference type="InterPro" id="IPR032875">
    <property type="entry name" value="Succ_CoA_lig_flav_dom"/>
</dbReference>
<feature type="domain" description="CoA-binding" evidence="6">
    <location>
        <begin position="9"/>
        <end position="102"/>
    </location>
</feature>
<dbReference type="GO" id="GO:0043758">
    <property type="term" value="F:acetate-CoA ligase (ADP-forming) activity"/>
    <property type="evidence" value="ECO:0007669"/>
    <property type="project" value="UniProtKB-EC"/>
</dbReference>
<dbReference type="Pfam" id="PF13607">
    <property type="entry name" value="Succ_CoA_lig"/>
    <property type="match status" value="1"/>
</dbReference>
<keyword evidence="8" id="KW-1185">Reference proteome</keyword>
<evidence type="ECO:0000256" key="3">
    <source>
        <dbReference type="ARBA" id="ARBA00022598"/>
    </source>
</evidence>
<comment type="catalytic activity">
    <reaction evidence="1">
        <text>acetate + ATP + CoA = acetyl-CoA + ADP + phosphate</text>
        <dbReference type="Rhea" id="RHEA:15081"/>
        <dbReference type="ChEBI" id="CHEBI:30089"/>
        <dbReference type="ChEBI" id="CHEBI:30616"/>
        <dbReference type="ChEBI" id="CHEBI:43474"/>
        <dbReference type="ChEBI" id="CHEBI:57287"/>
        <dbReference type="ChEBI" id="CHEBI:57288"/>
        <dbReference type="ChEBI" id="CHEBI:456216"/>
        <dbReference type="EC" id="6.2.1.13"/>
    </reaction>
</comment>
<dbReference type="AlphaFoldDB" id="A0A9Q4C476"/>